<dbReference type="Pfam" id="PF07366">
    <property type="entry name" value="SnoaL"/>
    <property type="match status" value="1"/>
</dbReference>
<gene>
    <name evidence="1" type="ORF">BDD14_2552</name>
</gene>
<dbReference type="InterPro" id="IPR032710">
    <property type="entry name" value="NTF2-like_dom_sf"/>
</dbReference>
<organism evidence="1 2">
    <name type="scientific">Edaphobacter modestus</name>
    <dbReference type="NCBI Taxonomy" id="388466"/>
    <lineage>
        <taxon>Bacteria</taxon>
        <taxon>Pseudomonadati</taxon>
        <taxon>Acidobacteriota</taxon>
        <taxon>Terriglobia</taxon>
        <taxon>Terriglobales</taxon>
        <taxon>Acidobacteriaceae</taxon>
        <taxon>Edaphobacter</taxon>
    </lineage>
</organism>
<sequence>MSVITDQATTIHSFYDQCLNQRQSGLLPELFTADAVAHTPNGDSTGLADVQQTVERVHAMFPDHHFTIDDIIVNGDKAAARWTMTATNTAPIGGIPPTGKPITQRANVFYRFEDGKIAELWLQLDQIGVLRQIGVQIPGAQPAR</sequence>
<name>A0A4Q7YVM5_9BACT</name>
<evidence type="ECO:0000313" key="1">
    <source>
        <dbReference type="EMBL" id="RZU41059.1"/>
    </source>
</evidence>
<protein>
    <submittedName>
        <fullName evidence="1">Steroid delta-isomerase-like uncharacterized protein</fullName>
    </submittedName>
</protein>
<keyword evidence="2" id="KW-1185">Reference proteome</keyword>
<dbReference type="RefSeq" id="WP_130419037.1">
    <property type="nucleotide sequence ID" value="NZ_SHKW01000001.1"/>
</dbReference>
<reference evidence="1 2" key="1">
    <citation type="submission" date="2019-02" db="EMBL/GenBank/DDBJ databases">
        <title>Genomic Encyclopedia of Archaeal and Bacterial Type Strains, Phase II (KMG-II): from individual species to whole genera.</title>
        <authorList>
            <person name="Goeker M."/>
        </authorList>
    </citation>
    <scope>NUCLEOTIDE SEQUENCE [LARGE SCALE GENOMIC DNA]</scope>
    <source>
        <strain evidence="1 2">DSM 18101</strain>
    </source>
</reference>
<dbReference type="SUPFAM" id="SSF54427">
    <property type="entry name" value="NTF2-like"/>
    <property type="match status" value="1"/>
</dbReference>
<dbReference type="GO" id="GO:0016853">
    <property type="term" value="F:isomerase activity"/>
    <property type="evidence" value="ECO:0007669"/>
    <property type="project" value="UniProtKB-KW"/>
</dbReference>
<accession>A0A4Q7YVM5</accession>
<keyword evidence="1" id="KW-0413">Isomerase</keyword>
<dbReference type="OrthoDB" id="122195at2"/>
<dbReference type="Gene3D" id="3.10.450.50">
    <property type="match status" value="1"/>
</dbReference>
<dbReference type="PANTHER" id="PTHR38436:SF1">
    <property type="entry name" value="ESTER CYCLASE"/>
    <property type="match status" value="1"/>
</dbReference>
<dbReference type="GO" id="GO:0030638">
    <property type="term" value="P:polyketide metabolic process"/>
    <property type="evidence" value="ECO:0007669"/>
    <property type="project" value="InterPro"/>
</dbReference>
<evidence type="ECO:0000313" key="2">
    <source>
        <dbReference type="Proteomes" id="UP000292958"/>
    </source>
</evidence>
<proteinExistence type="predicted"/>
<dbReference type="EMBL" id="SHKW01000001">
    <property type="protein sequence ID" value="RZU41059.1"/>
    <property type="molecule type" value="Genomic_DNA"/>
</dbReference>
<dbReference type="AlphaFoldDB" id="A0A4Q7YVM5"/>
<comment type="caution">
    <text evidence="1">The sequence shown here is derived from an EMBL/GenBank/DDBJ whole genome shotgun (WGS) entry which is preliminary data.</text>
</comment>
<dbReference type="Proteomes" id="UP000292958">
    <property type="component" value="Unassembled WGS sequence"/>
</dbReference>
<dbReference type="PANTHER" id="PTHR38436">
    <property type="entry name" value="POLYKETIDE CYCLASE SNOAL-LIKE DOMAIN"/>
    <property type="match status" value="1"/>
</dbReference>
<dbReference type="InterPro" id="IPR009959">
    <property type="entry name" value="Cyclase_SnoaL-like"/>
</dbReference>